<dbReference type="InterPro" id="IPR017871">
    <property type="entry name" value="ABC_transporter-like_CS"/>
</dbReference>
<keyword evidence="5" id="KW-0029">Amino-acid transport</keyword>
<reference evidence="7" key="1">
    <citation type="submission" date="2020-11" db="EMBL/GenBank/DDBJ databases">
        <title>Nocardia NEAU-351.nov., a novel actinomycete isolated from the cow dung.</title>
        <authorList>
            <person name="Zhang X."/>
        </authorList>
    </citation>
    <scope>NUCLEOTIDE SEQUENCE</scope>
    <source>
        <strain evidence="7">NEAU-351</strain>
    </source>
</reference>
<comment type="caution">
    <text evidence="7">The sequence shown here is derived from an EMBL/GenBank/DDBJ whole genome shotgun (WGS) entry which is preliminary data.</text>
</comment>
<dbReference type="InterPro" id="IPR003439">
    <property type="entry name" value="ABC_transporter-like_ATP-bd"/>
</dbReference>
<dbReference type="GO" id="GO:0005524">
    <property type="term" value="F:ATP binding"/>
    <property type="evidence" value="ECO:0007669"/>
    <property type="project" value="UniProtKB-KW"/>
</dbReference>
<evidence type="ECO:0000256" key="5">
    <source>
        <dbReference type="ARBA" id="ARBA00022970"/>
    </source>
</evidence>
<dbReference type="RefSeq" id="WP_196147550.1">
    <property type="nucleotide sequence ID" value="NZ_JADMLG010000001.1"/>
</dbReference>
<dbReference type="EMBL" id="JADMLG010000001">
    <property type="protein sequence ID" value="MBH0775270.1"/>
    <property type="molecule type" value="Genomic_DNA"/>
</dbReference>
<dbReference type="GO" id="GO:0015807">
    <property type="term" value="P:L-amino acid transport"/>
    <property type="evidence" value="ECO:0007669"/>
    <property type="project" value="TreeGrafter"/>
</dbReference>
<sequence>MSTHATLLRVRDLTVRYGSAQALFGLSFDLPPNSALAVLGPNGAGKSTLARSLSGLIPITSGSVELDGADLTGRSATRIRRAGMIHLPEGRGVFPRLTVRENLKLALTVDKQERAAAIDRAYTFFPVLEKRHNQLAGTLSGGEQQMLSLARALMVNPKVVIADEMSLGLAPKLVDTVFEGLAAARRSGVTVIMIEQFAGRAIAFADRCLILQRGAAAWSGPADQAGAELLHHYLGSATAT</sequence>
<dbReference type="Pfam" id="PF00005">
    <property type="entry name" value="ABC_tran"/>
    <property type="match status" value="1"/>
</dbReference>
<gene>
    <name evidence="7" type="ORF">IT779_03095</name>
</gene>
<dbReference type="CDD" id="cd03224">
    <property type="entry name" value="ABC_TM1139_LivF_branched"/>
    <property type="match status" value="1"/>
</dbReference>
<evidence type="ECO:0000256" key="3">
    <source>
        <dbReference type="ARBA" id="ARBA00022741"/>
    </source>
</evidence>
<evidence type="ECO:0000256" key="2">
    <source>
        <dbReference type="ARBA" id="ARBA00022448"/>
    </source>
</evidence>
<name>A0A931I8E5_9NOCA</name>
<keyword evidence="2" id="KW-0813">Transport</keyword>
<dbReference type="PROSITE" id="PS00211">
    <property type="entry name" value="ABC_TRANSPORTER_1"/>
    <property type="match status" value="1"/>
</dbReference>
<proteinExistence type="inferred from homology"/>
<accession>A0A931I8E5</accession>
<dbReference type="InterPro" id="IPR003593">
    <property type="entry name" value="AAA+_ATPase"/>
</dbReference>
<protein>
    <submittedName>
        <fullName evidence="7">ABC transporter ATP-binding protein</fullName>
    </submittedName>
</protein>
<evidence type="ECO:0000313" key="8">
    <source>
        <dbReference type="Proteomes" id="UP000655751"/>
    </source>
</evidence>
<keyword evidence="4 7" id="KW-0067">ATP-binding</keyword>
<dbReference type="AlphaFoldDB" id="A0A931I8E5"/>
<dbReference type="PROSITE" id="PS50893">
    <property type="entry name" value="ABC_TRANSPORTER_2"/>
    <property type="match status" value="1"/>
</dbReference>
<dbReference type="Proteomes" id="UP000655751">
    <property type="component" value="Unassembled WGS sequence"/>
</dbReference>
<keyword evidence="8" id="KW-1185">Reference proteome</keyword>
<feature type="domain" description="ABC transporter" evidence="6">
    <location>
        <begin position="8"/>
        <end position="238"/>
    </location>
</feature>
<dbReference type="InterPro" id="IPR052156">
    <property type="entry name" value="BCAA_Transport_ATP-bd_LivF"/>
</dbReference>
<comment type="similarity">
    <text evidence="1">Belongs to the ABC transporter superfamily.</text>
</comment>
<dbReference type="Gene3D" id="3.40.50.300">
    <property type="entry name" value="P-loop containing nucleotide triphosphate hydrolases"/>
    <property type="match status" value="1"/>
</dbReference>
<dbReference type="InterPro" id="IPR027417">
    <property type="entry name" value="P-loop_NTPase"/>
</dbReference>
<organism evidence="7 8">
    <name type="scientific">Nocardia bovistercoris</name>
    <dbReference type="NCBI Taxonomy" id="2785916"/>
    <lineage>
        <taxon>Bacteria</taxon>
        <taxon>Bacillati</taxon>
        <taxon>Actinomycetota</taxon>
        <taxon>Actinomycetes</taxon>
        <taxon>Mycobacteriales</taxon>
        <taxon>Nocardiaceae</taxon>
        <taxon>Nocardia</taxon>
    </lineage>
</organism>
<evidence type="ECO:0000313" key="7">
    <source>
        <dbReference type="EMBL" id="MBH0775270.1"/>
    </source>
</evidence>
<dbReference type="SUPFAM" id="SSF52540">
    <property type="entry name" value="P-loop containing nucleoside triphosphate hydrolases"/>
    <property type="match status" value="1"/>
</dbReference>
<evidence type="ECO:0000259" key="6">
    <source>
        <dbReference type="PROSITE" id="PS50893"/>
    </source>
</evidence>
<evidence type="ECO:0000256" key="1">
    <source>
        <dbReference type="ARBA" id="ARBA00005417"/>
    </source>
</evidence>
<keyword evidence="3" id="KW-0547">Nucleotide-binding</keyword>
<dbReference type="PANTHER" id="PTHR43820">
    <property type="entry name" value="HIGH-AFFINITY BRANCHED-CHAIN AMINO ACID TRANSPORT ATP-BINDING PROTEIN LIVF"/>
    <property type="match status" value="1"/>
</dbReference>
<dbReference type="PANTHER" id="PTHR43820:SF4">
    <property type="entry name" value="HIGH-AFFINITY BRANCHED-CHAIN AMINO ACID TRANSPORT ATP-BINDING PROTEIN LIVF"/>
    <property type="match status" value="1"/>
</dbReference>
<dbReference type="SMART" id="SM00382">
    <property type="entry name" value="AAA"/>
    <property type="match status" value="1"/>
</dbReference>
<dbReference type="GO" id="GO:0016887">
    <property type="term" value="F:ATP hydrolysis activity"/>
    <property type="evidence" value="ECO:0007669"/>
    <property type="project" value="InterPro"/>
</dbReference>
<dbReference type="GO" id="GO:0015658">
    <property type="term" value="F:branched-chain amino acid transmembrane transporter activity"/>
    <property type="evidence" value="ECO:0007669"/>
    <property type="project" value="TreeGrafter"/>
</dbReference>
<evidence type="ECO:0000256" key="4">
    <source>
        <dbReference type="ARBA" id="ARBA00022840"/>
    </source>
</evidence>